<comment type="caution">
    <text evidence="2">The sequence shown here is derived from an EMBL/GenBank/DDBJ whole genome shotgun (WGS) entry which is preliminary data.</text>
</comment>
<feature type="domain" description="GIY-YIG" evidence="1">
    <location>
        <begin position="1"/>
        <end position="234"/>
    </location>
</feature>
<sequence length="236" mass="27024">MGRQGDIDHLYSLLEQLEDQINGPYRLSNCNGRMNWPDRGIYIFFASDESRTATDYRRITRIGTHAVSIDSGTSLWNRLIAHRGTFSGMYADGGNHRGSVFRLRVGEAMIERNGLHDDYPNWAQGSSAGSEIRNQELEHERRVSQYIRDLPFLWVEVDDDPGPDSDRAHLERNMIALLSNYDKTPIDPRDPSWLGKHSPNETIRRSGLWNVDCVTADHDPSFFDLLETYLNKTSPV</sequence>
<dbReference type="RefSeq" id="WP_224829666.1">
    <property type="nucleotide sequence ID" value="NZ_JAIVEF010000024.1"/>
</dbReference>
<protein>
    <recommendedName>
        <fullName evidence="1">GIY-YIG domain-containing protein</fullName>
    </recommendedName>
</protein>
<dbReference type="InterPro" id="IPR058782">
    <property type="entry name" value="GIY_YIG_3"/>
</dbReference>
<name>A0ABD5QBD4_9EURY</name>
<reference evidence="2 3" key="1">
    <citation type="journal article" date="2019" name="Int. J. Syst. Evol. Microbiol.">
        <title>The Global Catalogue of Microorganisms (GCM) 10K type strain sequencing project: providing services to taxonomists for standard genome sequencing and annotation.</title>
        <authorList>
            <consortium name="The Broad Institute Genomics Platform"/>
            <consortium name="The Broad Institute Genome Sequencing Center for Infectious Disease"/>
            <person name="Wu L."/>
            <person name="Ma J."/>
        </authorList>
    </citation>
    <scope>NUCLEOTIDE SEQUENCE [LARGE SCALE GENOMIC DNA]</scope>
    <source>
        <strain evidence="2 3">CGMCC 1.15824</strain>
    </source>
</reference>
<gene>
    <name evidence="2" type="ORF">ACFPFO_03415</name>
</gene>
<dbReference type="Proteomes" id="UP001595925">
    <property type="component" value="Unassembled WGS sequence"/>
</dbReference>
<dbReference type="EMBL" id="JBHSJG010000010">
    <property type="protein sequence ID" value="MFC4986835.1"/>
    <property type="molecule type" value="Genomic_DNA"/>
</dbReference>
<evidence type="ECO:0000313" key="3">
    <source>
        <dbReference type="Proteomes" id="UP001595925"/>
    </source>
</evidence>
<proteinExistence type="predicted"/>
<organism evidence="2 3">
    <name type="scientific">Saliphagus infecundisoli</name>
    <dbReference type="NCBI Taxonomy" id="1849069"/>
    <lineage>
        <taxon>Archaea</taxon>
        <taxon>Methanobacteriati</taxon>
        <taxon>Methanobacteriota</taxon>
        <taxon>Stenosarchaea group</taxon>
        <taxon>Halobacteria</taxon>
        <taxon>Halobacteriales</taxon>
        <taxon>Natrialbaceae</taxon>
        <taxon>Saliphagus</taxon>
    </lineage>
</organism>
<evidence type="ECO:0000259" key="1">
    <source>
        <dbReference type="Pfam" id="PF26468"/>
    </source>
</evidence>
<evidence type="ECO:0000313" key="2">
    <source>
        <dbReference type="EMBL" id="MFC4986835.1"/>
    </source>
</evidence>
<keyword evidence="3" id="KW-1185">Reference proteome</keyword>
<accession>A0ABD5QBD4</accession>
<dbReference type="Pfam" id="PF26468">
    <property type="entry name" value="GIY_YIG_3"/>
    <property type="match status" value="1"/>
</dbReference>
<dbReference type="AlphaFoldDB" id="A0ABD5QBD4"/>